<dbReference type="SUPFAM" id="SSF57196">
    <property type="entry name" value="EGF/Laminin"/>
    <property type="match status" value="2"/>
</dbReference>
<dbReference type="EMBL" id="CALNXK010000284">
    <property type="protein sequence ID" value="CAH3180814.1"/>
    <property type="molecule type" value="Genomic_DNA"/>
</dbReference>
<sequence>MISSLIFCFIVGAVLAAEEDSRSAYIKTQENKRLHGYVVKKIDSTDEMSCSQACLRHSWCTSSNFKESSGNCELNKHEFSTTDDDTKLTDNPGTTFSMFLKGCLMAGCLNGGSCLFDEGKDTFACSCNPQWRGEKCEKDVNECATGKHNCNGSFICHNTKGSFLCICREPGYFWNGFNCT</sequence>
<dbReference type="PROSITE" id="PS00010">
    <property type="entry name" value="ASX_HYDROXYL"/>
    <property type="match status" value="1"/>
</dbReference>
<feature type="disulfide bond" evidence="5">
    <location>
        <begin position="108"/>
        <end position="125"/>
    </location>
</feature>
<keyword evidence="10" id="KW-1185">Reference proteome</keyword>
<evidence type="ECO:0000313" key="10">
    <source>
        <dbReference type="Proteomes" id="UP001159405"/>
    </source>
</evidence>
<evidence type="ECO:0000256" key="4">
    <source>
        <dbReference type="ARBA" id="ARBA00023157"/>
    </source>
</evidence>
<dbReference type="PROSITE" id="PS50026">
    <property type="entry name" value="EGF_3"/>
    <property type="match status" value="1"/>
</dbReference>
<feature type="chain" id="PRO_5047084275" evidence="6">
    <location>
        <begin position="17"/>
        <end position="180"/>
    </location>
</feature>
<dbReference type="InterPro" id="IPR000742">
    <property type="entry name" value="EGF"/>
</dbReference>
<dbReference type="SMART" id="SM00181">
    <property type="entry name" value="EGF"/>
    <property type="match status" value="2"/>
</dbReference>
<feature type="domain" description="EGF-like" evidence="7">
    <location>
        <begin position="99"/>
        <end position="137"/>
    </location>
</feature>
<dbReference type="PROSITE" id="PS50948">
    <property type="entry name" value="PAN"/>
    <property type="match status" value="1"/>
</dbReference>
<dbReference type="PROSITE" id="PS00022">
    <property type="entry name" value="EGF_1"/>
    <property type="match status" value="1"/>
</dbReference>
<proteinExistence type="predicted"/>
<dbReference type="Pfam" id="PF07645">
    <property type="entry name" value="EGF_CA"/>
    <property type="match status" value="1"/>
</dbReference>
<evidence type="ECO:0000259" key="8">
    <source>
        <dbReference type="PROSITE" id="PS50948"/>
    </source>
</evidence>
<evidence type="ECO:0000256" key="5">
    <source>
        <dbReference type="PROSITE-ProRule" id="PRU00076"/>
    </source>
</evidence>
<feature type="disulfide bond" evidence="5">
    <location>
        <begin position="127"/>
        <end position="136"/>
    </location>
</feature>
<evidence type="ECO:0000256" key="6">
    <source>
        <dbReference type="SAM" id="SignalP"/>
    </source>
</evidence>
<dbReference type="PROSITE" id="PS01187">
    <property type="entry name" value="EGF_CA"/>
    <property type="match status" value="1"/>
</dbReference>
<keyword evidence="1 5" id="KW-0245">EGF-like domain</keyword>
<evidence type="ECO:0000256" key="1">
    <source>
        <dbReference type="ARBA" id="ARBA00022536"/>
    </source>
</evidence>
<protein>
    <submittedName>
        <fullName evidence="9">Uncharacterized protein</fullName>
    </submittedName>
</protein>
<dbReference type="CDD" id="cd00054">
    <property type="entry name" value="EGF_CA"/>
    <property type="match status" value="1"/>
</dbReference>
<dbReference type="Gene3D" id="2.10.25.10">
    <property type="entry name" value="Laminin"/>
    <property type="match status" value="2"/>
</dbReference>
<dbReference type="PANTHER" id="PTHR24050">
    <property type="entry name" value="PA14 DOMAIN-CONTAINING PROTEIN"/>
    <property type="match status" value="1"/>
</dbReference>
<dbReference type="InterPro" id="IPR001881">
    <property type="entry name" value="EGF-like_Ca-bd_dom"/>
</dbReference>
<dbReference type="SUPFAM" id="SSF57414">
    <property type="entry name" value="Hairpin loop containing domain-like"/>
    <property type="match status" value="1"/>
</dbReference>
<evidence type="ECO:0000256" key="2">
    <source>
        <dbReference type="ARBA" id="ARBA00022729"/>
    </source>
</evidence>
<dbReference type="Pfam" id="PF00024">
    <property type="entry name" value="PAN_1"/>
    <property type="match status" value="1"/>
</dbReference>
<accession>A0ABN8RRY5</accession>
<keyword evidence="2 6" id="KW-0732">Signal</keyword>
<dbReference type="PANTHER" id="PTHR24050:SF27">
    <property type="entry name" value="FIBRILLIN-1"/>
    <property type="match status" value="1"/>
</dbReference>
<gene>
    <name evidence="9" type="ORF">PLOB_00023931</name>
</gene>
<evidence type="ECO:0000256" key="3">
    <source>
        <dbReference type="ARBA" id="ARBA00022737"/>
    </source>
</evidence>
<dbReference type="InterPro" id="IPR049883">
    <property type="entry name" value="NOTCH1_EGF-like"/>
</dbReference>
<comment type="caution">
    <text evidence="5">Lacks conserved residue(s) required for the propagation of feature annotation.</text>
</comment>
<comment type="caution">
    <text evidence="9">The sequence shown here is derived from an EMBL/GenBank/DDBJ whole genome shotgun (WGS) entry which is preliminary data.</text>
</comment>
<name>A0ABN8RRY5_9CNID</name>
<dbReference type="InterPro" id="IPR018097">
    <property type="entry name" value="EGF_Ca-bd_CS"/>
</dbReference>
<feature type="domain" description="Apple" evidence="8">
    <location>
        <begin position="21"/>
        <end position="103"/>
    </location>
</feature>
<evidence type="ECO:0000313" key="9">
    <source>
        <dbReference type="EMBL" id="CAH3180814.1"/>
    </source>
</evidence>
<dbReference type="Proteomes" id="UP001159405">
    <property type="component" value="Unassembled WGS sequence"/>
</dbReference>
<organism evidence="9 10">
    <name type="scientific">Porites lobata</name>
    <dbReference type="NCBI Taxonomy" id="104759"/>
    <lineage>
        <taxon>Eukaryota</taxon>
        <taxon>Metazoa</taxon>
        <taxon>Cnidaria</taxon>
        <taxon>Anthozoa</taxon>
        <taxon>Hexacorallia</taxon>
        <taxon>Scleractinia</taxon>
        <taxon>Fungiina</taxon>
        <taxon>Poritidae</taxon>
        <taxon>Porites</taxon>
    </lineage>
</organism>
<dbReference type="Gene3D" id="3.50.4.10">
    <property type="entry name" value="Hepatocyte Growth Factor"/>
    <property type="match status" value="1"/>
</dbReference>
<dbReference type="InterPro" id="IPR052235">
    <property type="entry name" value="Nephronectin_domain"/>
</dbReference>
<keyword evidence="3" id="KW-0677">Repeat</keyword>
<dbReference type="InterPro" id="IPR000152">
    <property type="entry name" value="EGF-type_Asp/Asn_hydroxyl_site"/>
</dbReference>
<dbReference type="InterPro" id="IPR003609">
    <property type="entry name" value="Pan_app"/>
</dbReference>
<feature type="signal peptide" evidence="6">
    <location>
        <begin position="1"/>
        <end position="16"/>
    </location>
</feature>
<reference evidence="9 10" key="1">
    <citation type="submission" date="2022-05" db="EMBL/GenBank/DDBJ databases">
        <authorList>
            <consortium name="Genoscope - CEA"/>
            <person name="William W."/>
        </authorList>
    </citation>
    <scope>NUCLEOTIDE SEQUENCE [LARGE SCALE GENOMIC DNA]</scope>
</reference>
<keyword evidence="4 5" id="KW-1015">Disulfide bond</keyword>
<feature type="non-terminal residue" evidence="9">
    <location>
        <position position="180"/>
    </location>
</feature>
<evidence type="ECO:0000259" key="7">
    <source>
        <dbReference type="PROSITE" id="PS50026"/>
    </source>
</evidence>
<dbReference type="SMART" id="SM00179">
    <property type="entry name" value="EGF_CA"/>
    <property type="match status" value="1"/>
</dbReference>